<dbReference type="Pfam" id="PF00487">
    <property type="entry name" value="FA_desaturase"/>
    <property type="match status" value="1"/>
</dbReference>
<feature type="domain" description="Fatty acid desaturase" evidence="3">
    <location>
        <begin position="88"/>
        <end position="332"/>
    </location>
</feature>
<feature type="transmembrane region" description="Helical" evidence="2">
    <location>
        <begin position="218"/>
        <end position="237"/>
    </location>
</feature>
<feature type="transmembrane region" description="Helical" evidence="2">
    <location>
        <begin position="191"/>
        <end position="211"/>
    </location>
</feature>
<name>A0A842HAY2_9BACT</name>
<evidence type="ECO:0000256" key="1">
    <source>
        <dbReference type="SAM" id="MobiDB-lite"/>
    </source>
</evidence>
<proteinExistence type="predicted"/>
<accession>A0A842HAY2</accession>
<feature type="transmembrane region" description="Helical" evidence="2">
    <location>
        <begin position="65"/>
        <end position="85"/>
    </location>
</feature>
<feature type="transmembrane region" description="Helical" evidence="2">
    <location>
        <begin position="243"/>
        <end position="264"/>
    </location>
</feature>
<gene>
    <name evidence="4" type="ORF">H5P28_03040</name>
</gene>
<dbReference type="GO" id="GO:0016020">
    <property type="term" value="C:membrane"/>
    <property type="evidence" value="ECO:0007669"/>
    <property type="project" value="TreeGrafter"/>
</dbReference>
<dbReference type="EMBL" id="JACHVB010000012">
    <property type="protein sequence ID" value="MBC2593228.1"/>
    <property type="molecule type" value="Genomic_DNA"/>
</dbReference>
<evidence type="ECO:0000259" key="3">
    <source>
        <dbReference type="Pfam" id="PF00487"/>
    </source>
</evidence>
<dbReference type="InterPro" id="IPR005804">
    <property type="entry name" value="FA_desaturase_dom"/>
</dbReference>
<protein>
    <submittedName>
        <fullName evidence="4">Fatty acid desaturase</fullName>
    </submittedName>
</protein>
<dbReference type="GO" id="GO:0016717">
    <property type="term" value="F:oxidoreductase activity, acting on paired donors, with oxidation of a pair of donors resulting in the reduction of molecular oxygen to two molecules of water"/>
    <property type="evidence" value="ECO:0007669"/>
    <property type="project" value="TreeGrafter"/>
</dbReference>
<reference evidence="4 5" key="1">
    <citation type="submission" date="2020-07" db="EMBL/GenBank/DDBJ databases">
        <authorList>
            <person name="Feng X."/>
        </authorList>
    </citation>
    <scope>NUCLEOTIDE SEQUENCE [LARGE SCALE GENOMIC DNA]</scope>
    <source>
        <strain evidence="4 5">JCM31066</strain>
    </source>
</reference>
<feature type="transmembrane region" description="Helical" evidence="2">
    <location>
        <begin position="91"/>
        <end position="111"/>
    </location>
</feature>
<dbReference type="AlphaFoldDB" id="A0A842HAY2"/>
<evidence type="ECO:0000313" key="4">
    <source>
        <dbReference type="EMBL" id="MBC2593228.1"/>
    </source>
</evidence>
<sequence>MAAVTSIAVVAAEASAVVTATKRSSQPVSSLCPGQPGRGPETAPRTGKTLIQATRSFARESRARSWWEVLFTLALLALSVLGTLAPWAWPARLICSVIAGLLMVRAFVIFHDHQHHAILDNSFLADLLMRFVGILALTPSSIWKSSHNYHHHHNSRLLSARIGSYPVMTREHYARASFRTRLEYRFMRHPLNMLCGYVTVFFLGMSLLPFIESPKKHLDGLLAIVLHAAFAATFFIFGGFWALFFALLLPYALATALGSYLFYVQHNFPDVTFRDSAGWTYEGAALDSSSFLRLPRLMHWFTGNIGYHHIHHLNAKIPFYRLPEAMRALPELQHPKSSSLSPRDIWTCLRLCVWDVEAQRMIPLPR</sequence>
<organism evidence="4 5">
    <name type="scientific">Ruficoccus amylovorans</name>
    <dbReference type="NCBI Taxonomy" id="1804625"/>
    <lineage>
        <taxon>Bacteria</taxon>
        <taxon>Pseudomonadati</taxon>
        <taxon>Verrucomicrobiota</taxon>
        <taxon>Opitutia</taxon>
        <taxon>Puniceicoccales</taxon>
        <taxon>Cerasicoccaceae</taxon>
        <taxon>Ruficoccus</taxon>
    </lineage>
</organism>
<dbReference type="GO" id="GO:0006629">
    <property type="term" value="P:lipid metabolic process"/>
    <property type="evidence" value="ECO:0007669"/>
    <property type="project" value="InterPro"/>
</dbReference>
<comment type="caution">
    <text evidence="4">The sequence shown here is derived from an EMBL/GenBank/DDBJ whole genome shotgun (WGS) entry which is preliminary data.</text>
</comment>
<evidence type="ECO:0000313" key="5">
    <source>
        <dbReference type="Proteomes" id="UP000546464"/>
    </source>
</evidence>
<dbReference type="Proteomes" id="UP000546464">
    <property type="component" value="Unassembled WGS sequence"/>
</dbReference>
<keyword evidence="2" id="KW-0812">Transmembrane</keyword>
<keyword evidence="2" id="KW-1133">Transmembrane helix</keyword>
<keyword evidence="2" id="KW-0472">Membrane</keyword>
<dbReference type="InterPro" id="IPR012171">
    <property type="entry name" value="Fatty_acid_desaturase"/>
</dbReference>
<dbReference type="PANTHER" id="PTHR19353:SF73">
    <property type="entry name" value="FATTY ACID DESATURASE"/>
    <property type="match status" value="1"/>
</dbReference>
<dbReference type="PANTHER" id="PTHR19353">
    <property type="entry name" value="FATTY ACID DESATURASE 2"/>
    <property type="match status" value="1"/>
</dbReference>
<keyword evidence="5" id="KW-1185">Reference proteome</keyword>
<evidence type="ECO:0000256" key="2">
    <source>
        <dbReference type="SAM" id="Phobius"/>
    </source>
</evidence>
<feature type="region of interest" description="Disordered" evidence="1">
    <location>
        <begin position="26"/>
        <end position="46"/>
    </location>
</feature>